<comment type="caution">
    <text evidence="2">The sequence shown here is derived from an EMBL/GenBank/DDBJ whole genome shotgun (WGS) entry which is preliminary data.</text>
</comment>
<feature type="signal peptide" evidence="1">
    <location>
        <begin position="1"/>
        <end position="20"/>
    </location>
</feature>
<dbReference type="AlphaFoldDB" id="A0A420IUX0"/>
<reference evidence="2 3" key="1">
    <citation type="journal article" date="2018" name="BMC Genomics">
        <title>Comparative genome analyses reveal sequence features reflecting distinct modes of host-adaptation between dicot and monocot powdery mildew.</title>
        <authorList>
            <person name="Wu Y."/>
            <person name="Ma X."/>
            <person name="Pan Z."/>
            <person name="Kale S.D."/>
            <person name="Song Y."/>
            <person name="King H."/>
            <person name="Zhang Q."/>
            <person name="Presley C."/>
            <person name="Deng X."/>
            <person name="Wei C.I."/>
            <person name="Xiao S."/>
        </authorList>
    </citation>
    <scope>NUCLEOTIDE SEQUENCE [LARGE SCALE GENOMIC DNA]</scope>
    <source>
        <strain evidence="2">UMSG3</strain>
    </source>
</reference>
<name>A0A420IUX0_9PEZI</name>
<feature type="chain" id="PRO_5019264759" evidence="1">
    <location>
        <begin position="21"/>
        <end position="47"/>
    </location>
</feature>
<organism evidence="2 3">
    <name type="scientific">Golovinomyces cichoracearum</name>
    <dbReference type="NCBI Taxonomy" id="62708"/>
    <lineage>
        <taxon>Eukaryota</taxon>
        <taxon>Fungi</taxon>
        <taxon>Dikarya</taxon>
        <taxon>Ascomycota</taxon>
        <taxon>Pezizomycotina</taxon>
        <taxon>Leotiomycetes</taxon>
        <taxon>Erysiphales</taxon>
        <taxon>Erysiphaceae</taxon>
        <taxon>Golovinomyces</taxon>
    </lineage>
</organism>
<protein>
    <submittedName>
        <fullName evidence="2">Uncharacterized protein</fullName>
    </submittedName>
</protein>
<dbReference type="Proteomes" id="UP000283383">
    <property type="component" value="Unassembled WGS sequence"/>
</dbReference>
<keyword evidence="3" id="KW-1185">Reference proteome</keyword>
<proteinExistence type="predicted"/>
<dbReference type="EMBL" id="MCBQ01006501">
    <property type="protein sequence ID" value="RKF78359.1"/>
    <property type="molecule type" value="Genomic_DNA"/>
</dbReference>
<keyword evidence="1" id="KW-0732">Signal</keyword>
<evidence type="ECO:0000313" key="2">
    <source>
        <dbReference type="EMBL" id="RKF78359.1"/>
    </source>
</evidence>
<evidence type="ECO:0000313" key="3">
    <source>
        <dbReference type="Proteomes" id="UP000283383"/>
    </source>
</evidence>
<accession>A0A420IUX0</accession>
<gene>
    <name evidence="2" type="ORF">GcM3_c18395o7</name>
</gene>
<evidence type="ECO:0000256" key="1">
    <source>
        <dbReference type="SAM" id="SignalP"/>
    </source>
</evidence>
<sequence length="47" mass="5098">MAPMLCLELLLFCLASDTDCNSGVVERVFSSNNAVSETGRIISTFNK</sequence>